<sequence length="378" mass="42568">MISAWLARCGIRNGTLVFLWQCPPYLFQELLPEYVSAIQSLRQLLFTQLQGARPLQAASVAAQLRMYVDLVQKDHFSISLAKEAFEDSHVAQLCEKFGVLAQEFAGDLPSLNLSAAMDLSEQSIQEQRDLIIKDFHLGDGFLRRLQQCFRKKRDELEDINQEMVLAEWQKEVHSVAESGRCFILSKLAIELPKYRKTYGAIFSKSVEAKARDFALQVQRSRVAGCVLLRHFAVPVAPWFAWPVMALYIRQGALSGILTMAVHGVVLAGIYSILQHLGAALKWQIPWDLLSQFIAILGWIRVAWIVASQIFRPPETRTIGQLSNLEIKLNTILERTEAQMKKEIITAALEAALWIDSNDPSAAALVVPTDPMRHASMVK</sequence>
<name>A0A9P1DCP7_9DINO</name>
<evidence type="ECO:0000256" key="1">
    <source>
        <dbReference type="SAM" id="Phobius"/>
    </source>
</evidence>
<feature type="transmembrane region" description="Helical" evidence="1">
    <location>
        <begin position="255"/>
        <end position="276"/>
    </location>
</feature>
<keyword evidence="5" id="KW-1185">Reference proteome</keyword>
<comment type="caution">
    <text evidence="2">The sequence shown here is derived from an EMBL/GenBank/DDBJ whole genome shotgun (WGS) entry which is preliminary data.</text>
</comment>
<evidence type="ECO:0000313" key="3">
    <source>
        <dbReference type="EMBL" id="CAL1160636.1"/>
    </source>
</evidence>
<dbReference type="AlphaFoldDB" id="A0A9P1DCP7"/>
<keyword evidence="1" id="KW-1133">Transmembrane helix</keyword>
<dbReference type="GO" id="GO:0005524">
    <property type="term" value="F:ATP binding"/>
    <property type="evidence" value="ECO:0007669"/>
    <property type="project" value="UniProtKB-KW"/>
</dbReference>
<proteinExistence type="predicted"/>
<keyword evidence="4" id="KW-0067">ATP-binding</keyword>
<keyword evidence="1" id="KW-0812">Transmembrane</keyword>
<protein>
    <submittedName>
        <fullName evidence="4">ABC transporter ATP-binding protein/permease</fullName>
    </submittedName>
</protein>
<accession>A0A9P1DCP7</accession>
<dbReference type="EMBL" id="CAMXCT010004001">
    <property type="protein sequence ID" value="CAI4007261.1"/>
    <property type="molecule type" value="Genomic_DNA"/>
</dbReference>
<evidence type="ECO:0000313" key="4">
    <source>
        <dbReference type="EMBL" id="CAL4794573.1"/>
    </source>
</evidence>
<evidence type="ECO:0000313" key="5">
    <source>
        <dbReference type="Proteomes" id="UP001152797"/>
    </source>
</evidence>
<dbReference type="EMBL" id="CAMXCT020004001">
    <property type="protein sequence ID" value="CAL1160636.1"/>
    <property type="molecule type" value="Genomic_DNA"/>
</dbReference>
<dbReference type="EMBL" id="CAMXCT030004001">
    <property type="protein sequence ID" value="CAL4794573.1"/>
    <property type="molecule type" value="Genomic_DNA"/>
</dbReference>
<gene>
    <name evidence="2" type="ORF">C1SCF055_LOCUS32826</name>
</gene>
<organism evidence="2">
    <name type="scientific">Cladocopium goreaui</name>
    <dbReference type="NCBI Taxonomy" id="2562237"/>
    <lineage>
        <taxon>Eukaryota</taxon>
        <taxon>Sar</taxon>
        <taxon>Alveolata</taxon>
        <taxon>Dinophyceae</taxon>
        <taxon>Suessiales</taxon>
        <taxon>Symbiodiniaceae</taxon>
        <taxon>Cladocopium</taxon>
    </lineage>
</organism>
<feature type="transmembrane region" description="Helical" evidence="1">
    <location>
        <begin position="288"/>
        <end position="306"/>
    </location>
</feature>
<evidence type="ECO:0000313" key="2">
    <source>
        <dbReference type="EMBL" id="CAI4007261.1"/>
    </source>
</evidence>
<dbReference type="Proteomes" id="UP001152797">
    <property type="component" value="Unassembled WGS sequence"/>
</dbReference>
<keyword evidence="4" id="KW-0547">Nucleotide-binding</keyword>
<reference evidence="3" key="2">
    <citation type="submission" date="2024-04" db="EMBL/GenBank/DDBJ databases">
        <authorList>
            <person name="Chen Y."/>
            <person name="Shah S."/>
            <person name="Dougan E. K."/>
            <person name="Thang M."/>
            <person name="Chan C."/>
        </authorList>
    </citation>
    <scope>NUCLEOTIDE SEQUENCE [LARGE SCALE GENOMIC DNA]</scope>
</reference>
<dbReference type="OrthoDB" id="10552949at2759"/>
<reference evidence="2" key="1">
    <citation type="submission" date="2022-10" db="EMBL/GenBank/DDBJ databases">
        <authorList>
            <person name="Chen Y."/>
            <person name="Dougan E. K."/>
            <person name="Chan C."/>
            <person name="Rhodes N."/>
            <person name="Thang M."/>
        </authorList>
    </citation>
    <scope>NUCLEOTIDE SEQUENCE</scope>
</reference>
<keyword evidence="1" id="KW-0472">Membrane</keyword>